<accession>A0A504X4A4</accession>
<evidence type="ECO:0000313" key="3">
    <source>
        <dbReference type="Proteomes" id="UP000318821"/>
    </source>
</evidence>
<evidence type="ECO:0000313" key="2">
    <source>
        <dbReference type="EMBL" id="TPP40910.1"/>
    </source>
</evidence>
<comment type="caution">
    <text evidence="2">The sequence shown here is derived from an EMBL/GenBank/DDBJ whole genome shotgun (WGS) entry which is preliminary data.</text>
</comment>
<dbReference type="EMBL" id="RHLD01000028">
    <property type="protein sequence ID" value="TPP40910.1"/>
    <property type="molecule type" value="Genomic_DNA"/>
</dbReference>
<protein>
    <submittedName>
        <fullName evidence="2">Uncharacterized protein</fullName>
    </submittedName>
</protein>
<organism evidence="2 3">
    <name type="scientific">Leishmania donovani</name>
    <dbReference type="NCBI Taxonomy" id="5661"/>
    <lineage>
        <taxon>Eukaryota</taxon>
        <taxon>Discoba</taxon>
        <taxon>Euglenozoa</taxon>
        <taxon>Kinetoplastea</taxon>
        <taxon>Metakinetoplastina</taxon>
        <taxon>Trypanosomatida</taxon>
        <taxon>Trypanosomatidae</taxon>
        <taxon>Leishmaniinae</taxon>
        <taxon>Leishmania</taxon>
    </lineage>
</organism>
<reference evidence="3" key="1">
    <citation type="submission" date="2019-02" db="EMBL/GenBank/DDBJ databases">
        <title>FDA dAtabase for Regulatory Grade micrObial Sequences (FDA-ARGOS): Supporting development and validation of Infectious Disease Dx tests.</title>
        <authorList>
            <person name="Duncan R."/>
            <person name="Fisher C."/>
            <person name="Tallon L."/>
            <person name="Sadzewicz L."/>
            <person name="Sengamalay N."/>
            <person name="Ott S."/>
            <person name="Godinez A."/>
            <person name="Nagaraj S."/>
            <person name="Vavikolanu K."/>
            <person name="Vyas G."/>
            <person name="Nadendla S."/>
            <person name="Aluvathingal J."/>
            <person name="Sichtig H."/>
        </authorList>
    </citation>
    <scope>NUCLEOTIDE SEQUENCE [LARGE SCALE GENOMIC DNA]</scope>
    <source>
        <strain evidence="3">FDAARGOS_360</strain>
    </source>
</reference>
<dbReference type="CDD" id="cd23018">
    <property type="entry name" value="mt-LAF14"/>
    <property type="match status" value="1"/>
</dbReference>
<sequence>MGSLREPSTKLVRTHRKPAFSFGFAGTSAGVPLHTHGAAVTEVLHNRRRWWLSELCCDSNDRTLSAGMGSTKPDLSCALQQHPQSVGERAGERLFVYAHAQRQNRKAAMKAQCSDETADLYRPAMGLLAKRMSKRRAPLHGVAAAPRAPSVQLDEPTAIQLLTSALPRYWREFLSRTAERERHRLARLRKLKLQVVESAVEDSGAAPHATPSTTIIDGEERSSHAPTEEWAAALAMFEAEMQALHDTLVRLRQTPDRSYSQEIQDRQNAFRWSAHHVFRPHQHFTYDPTSWSRTLEEKVKKSRTLSLVERVKTTAEHVAERTGHMAALVDVTEGCISKAQKPAEPASQIDVPDYFFAARDASTPLQAATVPANSSTPSDGWTAVSLQELVEEVQRLQSLLHSPRYAGNASLQRRDRQAADFRATLWQLYKRLRDARVGETVTLDACVFGWFLLTRNLEPLIETVACARPQEANKDSSEGSDEAAAIHDVFAALRTVVLQPMAEGRRLFKAATSGELSLEALIEILSIATLPFVRRCSENDVLESQTLVRYAECISAAARQRALDVAAEPDAAGHAAAQEWLDPPHLAAWATSLKRLQAHEVPILGTVSGLEVQVEHAADYVTQLLETITGVTPGGHVIASLSRPQPRTQKAASQVRQDAAPKPVCLDATAAPHGVQNPPTESGDAVNILVAATAMLHLSHRTEGTSMTRKEGARRIVCACLRMLTHVPNYDLCPDDVVAWASEVLDAGHLMHMDDLYCTALGDGGTAGGSRSAALRFLLLLSRLSYGSVVHRAALGRMVLCLCRWPEPAHTSFKESSEWRRLRGVVMRGALCVLQVPDLEAGAALRASEETTTWLEALAFGEYGGAVPMTLWRDAALSLFPHLCYHVEGSTAASSPSPPRVGSCASRCRPEEAQSLCVLCSRYVAREETGASAPANLRSIFTARCIAECLAVVLSNPALPDALLNSADAWDGLCASLPEPVKVVAACMQEVVRRDAPPPKVLSF</sequence>
<dbReference type="VEuPathDB" id="TriTrypDB:LdBPK_160130.1"/>
<name>A0A504X4A4_LEIDO</name>
<dbReference type="VEuPathDB" id="TriTrypDB:LdCL_160006200"/>
<feature type="region of interest" description="Disordered" evidence="1">
    <location>
        <begin position="202"/>
        <end position="223"/>
    </location>
</feature>
<dbReference type="Proteomes" id="UP000318821">
    <property type="component" value="Unassembled WGS sequence"/>
</dbReference>
<evidence type="ECO:0000256" key="1">
    <source>
        <dbReference type="SAM" id="MobiDB-lite"/>
    </source>
</evidence>
<dbReference type="VEuPathDB" id="TriTrypDB:LDHU3_16.0140"/>
<proteinExistence type="predicted"/>
<gene>
    <name evidence="2" type="ORF">CGC20_36305</name>
</gene>
<dbReference type="AlphaFoldDB" id="A0A504X4A4"/>